<name>D6Z330_DESAT</name>
<dbReference type="KEGG" id="dak:DaAHT2_1259"/>
<dbReference type="AlphaFoldDB" id="D6Z330"/>
<dbReference type="STRING" id="589865.DaAHT2_1259"/>
<dbReference type="EMBL" id="CP001940">
    <property type="protein sequence ID" value="ADH85955.1"/>
    <property type="molecule type" value="Genomic_DNA"/>
</dbReference>
<sequence length="117" mass="13208">MAVKTPPSRYSADWLDKLDGRSRVYQVLKQRHDNILSDLGGPEGMSYAQRALASRAVWLEYWIEQQERNLANGGDFDSGRYTQACNSLMGLLAKLGLKRQAKDITLADYIKQREASA</sequence>
<keyword evidence="2" id="KW-1185">Reference proteome</keyword>
<reference evidence="2" key="1">
    <citation type="submission" date="2010-02" db="EMBL/GenBank/DDBJ databases">
        <title>Complete sequence of Desulfurivibrio alkaliphilus AHT2.</title>
        <authorList>
            <consortium name="US DOE Joint Genome Institute"/>
            <person name="Pitluck S."/>
            <person name="Chertkov O."/>
            <person name="Detter J.C."/>
            <person name="Han C."/>
            <person name="Tapia R."/>
            <person name="Larimer F."/>
            <person name="Land M."/>
            <person name="Hauser L."/>
            <person name="Kyrpides N."/>
            <person name="Mikhailova N."/>
            <person name="Sorokin D.Y."/>
            <person name="Muyzer G."/>
            <person name="Woyke T."/>
        </authorList>
    </citation>
    <scope>NUCLEOTIDE SEQUENCE [LARGE SCALE GENOMIC DNA]</scope>
    <source>
        <strain evidence="2">DSM 19089 / UNIQEM U267 / AHT2</strain>
    </source>
</reference>
<evidence type="ECO:0000313" key="1">
    <source>
        <dbReference type="EMBL" id="ADH85955.1"/>
    </source>
</evidence>
<dbReference type="RefSeq" id="WP_013163484.1">
    <property type="nucleotide sequence ID" value="NC_014216.1"/>
</dbReference>
<dbReference type="Proteomes" id="UP000001508">
    <property type="component" value="Chromosome"/>
</dbReference>
<dbReference type="InParanoid" id="D6Z330"/>
<dbReference type="HOGENOM" id="CLU_2080971_0_0_7"/>
<evidence type="ECO:0000313" key="2">
    <source>
        <dbReference type="Proteomes" id="UP000001508"/>
    </source>
</evidence>
<gene>
    <name evidence="1" type="ordered locus">DaAHT2_1259</name>
</gene>
<dbReference type="OrthoDB" id="6197906at2"/>
<dbReference type="eggNOG" id="ENOG5032Y37">
    <property type="taxonomic scope" value="Bacteria"/>
</dbReference>
<proteinExistence type="predicted"/>
<accession>D6Z330</accession>
<organism evidence="1 2">
    <name type="scientific">Desulfurivibrio alkaliphilus (strain DSM 19089 / UNIQEM U267 / AHT2)</name>
    <dbReference type="NCBI Taxonomy" id="589865"/>
    <lineage>
        <taxon>Bacteria</taxon>
        <taxon>Pseudomonadati</taxon>
        <taxon>Thermodesulfobacteriota</taxon>
        <taxon>Desulfobulbia</taxon>
        <taxon>Desulfobulbales</taxon>
        <taxon>Desulfobulbaceae</taxon>
        <taxon>Desulfurivibrio</taxon>
    </lineage>
</organism>
<protein>
    <submittedName>
        <fullName evidence="1">Uncharacterized protein</fullName>
    </submittedName>
</protein>